<keyword evidence="2" id="KW-1185">Reference proteome</keyword>
<dbReference type="RefSeq" id="WP_154449711.1">
    <property type="nucleotide sequence ID" value="NZ_WIND01000073.1"/>
</dbReference>
<evidence type="ECO:0000313" key="2">
    <source>
        <dbReference type="Proteomes" id="UP000474957"/>
    </source>
</evidence>
<dbReference type="EMBL" id="WIND01000073">
    <property type="protein sequence ID" value="MSU92210.1"/>
    <property type="molecule type" value="Genomic_DNA"/>
</dbReference>
<sequence>MTGIAYELTTDPRPRLGLVVLQVDETIEEDARRLFPPEGARLHVSRVPSGAELTPDTIRTMAAALPAAAALLPPAVTFDVVGYGCTSGTAMIGAARVRQLVRSAVRTRAVTDPLSAALAALSALGLRRIGIVSPYVASVAGPIRAAFEADGIAVADTFSFGEEVEARVARIPPSAIRAAALALAGRSALDGVFLSCTNLRTLDLIPELEADLGLPVLGSTQALAWHMARLSGAGVAPAGRLMTAGLPGAR</sequence>
<organism evidence="1 2">
    <name type="scientific">Halovulum marinum</name>
    <dbReference type="NCBI Taxonomy" id="2662447"/>
    <lineage>
        <taxon>Bacteria</taxon>
        <taxon>Pseudomonadati</taxon>
        <taxon>Pseudomonadota</taxon>
        <taxon>Alphaproteobacteria</taxon>
        <taxon>Rhodobacterales</taxon>
        <taxon>Paracoccaceae</taxon>
        <taxon>Halovulum</taxon>
    </lineage>
</organism>
<dbReference type="PIRSF" id="PIRSF015736">
    <property type="entry name" value="MI"/>
    <property type="match status" value="1"/>
</dbReference>
<comment type="caution">
    <text evidence="1">The sequence shown here is derived from an EMBL/GenBank/DDBJ whole genome shotgun (WGS) entry which is preliminary data.</text>
</comment>
<dbReference type="PANTHER" id="PTHR40267:SF1">
    <property type="entry name" value="BLR3294 PROTEIN"/>
    <property type="match status" value="1"/>
</dbReference>
<dbReference type="AlphaFoldDB" id="A0A6L5Z7P8"/>
<dbReference type="Proteomes" id="UP000474957">
    <property type="component" value="Unassembled WGS sequence"/>
</dbReference>
<dbReference type="InterPro" id="IPR026286">
    <property type="entry name" value="MaiA/AMDase"/>
</dbReference>
<reference evidence="1 2" key="1">
    <citation type="submission" date="2019-10" db="EMBL/GenBank/DDBJ databases">
        <title>Cognatihalovulum marinum gen. nov. sp. nov., a new member of the family Rhodobacteraceae isolated from deep seawater of the Northwest Indian Ocean.</title>
        <authorList>
            <person name="Ruan C."/>
            <person name="Wang J."/>
            <person name="Zheng X."/>
            <person name="Song L."/>
            <person name="Zhu Y."/>
            <person name="Huang Y."/>
            <person name="Lu Z."/>
            <person name="Du W."/>
            <person name="Huang L."/>
            <person name="Dai X."/>
        </authorList>
    </citation>
    <scope>NUCLEOTIDE SEQUENCE [LARGE SCALE GENOMIC DNA]</scope>
    <source>
        <strain evidence="1 2">2CG4</strain>
    </source>
</reference>
<protein>
    <submittedName>
        <fullName evidence="1">Asp/Glu racemase</fullName>
    </submittedName>
</protein>
<dbReference type="InterPro" id="IPR053714">
    <property type="entry name" value="Iso_Racemase_Enz_sf"/>
</dbReference>
<dbReference type="PANTHER" id="PTHR40267">
    <property type="entry name" value="BLR3294 PROTEIN"/>
    <property type="match status" value="1"/>
</dbReference>
<dbReference type="Pfam" id="PF17645">
    <property type="entry name" value="Amdase"/>
    <property type="match status" value="1"/>
</dbReference>
<accession>A0A6L5Z7P8</accession>
<dbReference type="Gene3D" id="3.40.50.12500">
    <property type="match status" value="1"/>
</dbReference>
<gene>
    <name evidence="1" type="ORF">GE300_22020</name>
</gene>
<proteinExistence type="predicted"/>
<name>A0A6L5Z7P8_9RHOB</name>
<evidence type="ECO:0000313" key="1">
    <source>
        <dbReference type="EMBL" id="MSU92210.1"/>
    </source>
</evidence>